<dbReference type="Proteomes" id="UP001165064">
    <property type="component" value="Unassembled WGS sequence"/>
</dbReference>
<accession>A0ACB5UE04</accession>
<protein>
    <submittedName>
        <fullName evidence="1">Unnamed protein product</fullName>
    </submittedName>
</protein>
<gene>
    <name evidence="1" type="ORF">Amon02_001286200</name>
</gene>
<keyword evidence="2" id="KW-1185">Reference proteome</keyword>
<evidence type="ECO:0000313" key="2">
    <source>
        <dbReference type="Proteomes" id="UP001165064"/>
    </source>
</evidence>
<organism evidence="1 2">
    <name type="scientific">Ambrosiozyma monospora</name>
    <name type="common">Yeast</name>
    <name type="synonym">Endomycopsis monosporus</name>
    <dbReference type="NCBI Taxonomy" id="43982"/>
    <lineage>
        <taxon>Eukaryota</taxon>
        <taxon>Fungi</taxon>
        <taxon>Dikarya</taxon>
        <taxon>Ascomycota</taxon>
        <taxon>Saccharomycotina</taxon>
        <taxon>Pichiomycetes</taxon>
        <taxon>Pichiales</taxon>
        <taxon>Pichiaceae</taxon>
        <taxon>Ambrosiozyma</taxon>
    </lineage>
</organism>
<reference evidence="1" key="1">
    <citation type="submission" date="2023-04" db="EMBL/GenBank/DDBJ databases">
        <title>Ambrosiozyma monospora NBRC 10751.</title>
        <authorList>
            <person name="Ichikawa N."/>
            <person name="Sato H."/>
            <person name="Tonouchi N."/>
        </authorList>
    </citation>
    <scope>NUCLEOTIDE SEQUENCE</scope>
    <source>
        <strain evidence="1">NBRC 10751</strain>
    </source>
</reference>
<comment type="caution">
    <text evidence="1">The sequence shown here is derived from an EMBL/GenBank/DDBJ whole genome shotgun (WGS) entry which is preliminary data.</text>
</comment>
<name>A0ACB5UE04_AMBMO</name>
<dbReference type="EMBL" id="BSXS01016141">
    <property type="protein sequence ID" value="GMF07347.1"/>
    <property type="molecule type" value="Genomic_DNA"/>
</dbReference>
<proteinExistence type="predicted"/>
<sequence length="164" mass="18141">MSYVLGSVLANATATLLQQQSGDGEKLYLSFSHDNDILHYLTGLGLFDDEPQMDVKEIDFKRSFKTGELVPLGARLLTERLSCTSSSGETETFVRLVLNDQVYPIPGCTDGPGFSCPLNDYVELTSSHIVDYKEACDADSDAPNYVSFYWDWAVADYPSVADEE</sequence>
<evidence type="ECO:0000313" key="1">
    <source>
        <dbReference type="EMBL" id="GMF07347.1"/>
    </source>
</evidence>